<organism evidence="2 3">
    <name type="scientific">Caldithrix abyssi DSM 13497</name>
    <dbReference type="NCBI Taxonomy" id="880073"/>
    <lineage>
        <taxon>Bacteria</taxon>
        <taxon>Pseudomonadati</taxon>
        <taxon>Calditrichota</taxon>
        <taxon>Calditrichia</taxon>
        <taxon>Calditrichales</taxon>
        <taxon>Calditrichaceae</taxon>
        <taxon>Caldithrix</taxon>
    </lineage>
</organism>
<gene>
    <name evidence="1" type="ORF">Cabys_2184</name>
    <name evidence="2" type="ORF">Calab_3288</name>
</gene>
<dbReference type="AlphaFoldDB" id="H1XVJ2"/>
<evidence type="ECO:0000313" key="2">
    <source>
        <dbReference type="EMBL" id="EHO42892.1"/>
    </source>
</evidence>
<dbReference type="KEGG" id="caby:Cabys_2184"/>
<dbReference type="OrthoDB" id="161597at2"/>
<proteinExistence type="predicted"/>
<dbReference type="PaxDb" id="880073-Calab_3288"/>
<evidence type="ECO:0000313" key="1">
    <source>
        <dbReference type="EMBL" id="APF18933.1"/>
    </source>
</evidence>
<evidence type="ECO:0000313" key="3">
    <source>
        <dbReference type="Proteomes" id="UP000004671"/>
    </source>
</evidence>
<sequence length="359" mass="42270" precursor="true">MKKFFKRFFMILLTVLVSGLLILWMLNKQALTNRKQASCDSLLSPVQKAYLQETLHLKKQFGSKVWPGLDSVNIPIVVFNNCYEFLTGMDRADAGWETISADDFMGRPYLRRKLREPKAFAVLLDKQWAGMLGTLNQMNFEFLNGIRQEFPPGIAQLFPYFLARIAPDQYVVSLLHEMFHAYQAVRNPSRFGKIQSLYRVEQKYPYQNQDFIDLWNKEGFLLWEALSTDDRESMKESIREFIRIRQERREKYQITADLLDFERELEWLEGLAKYAEIRFYELAAEGDYRSEAVPYRKGLPHWQMEFSRLQNSLGEQGSDFRFYLAGMAQARLLDRIDPDWKTKIMTTNLSLDELLSSGF</sequence>
<dbReference type="EMBL" id="CP018099">
    <property type="protein sequence ID" value="APF18933.1"/>
    <property type="molecule type" value="Genomic_DNA"/>
</dbReference>
<dbReference type="HOGENOM" id="CLU_773323_0_0_0"/>
<keyword evidence="3" id="KW-1185">Reference proteome</keyword>
<accession>H1XVJ2</accession>
<evidence type="ECO:0000313" key="4">
    <source>
        <dbReference type="Proteomes" id="UP000183868"/>
    </source>
</evidence>
<dbReference type="RefSeq" id="WP_006930284.1">
    <property type="nucleotide sequence ID" value="NZ_CM001402.1"/>
</dbReference>
<reference evidence="1 4" key="2">
    <citation type="submission" date="2016-11" db="EMBL/GenBank/DDBJ databases">
        <title>Genomic analysis of Caldithrix abyssi and proposal of a novel bacterial phylum Caldithrichaeota.</title>
        <authorList>
            <person name="Kublanov I."/>
            <person name="Sigalova O."/>
            <person name="Gavrilov S."/>
            <person name="Lebedinsky A."/>
            <person name="Ivanova N."/>
            <person name="Daum C."/>
            <person name="Reddy T."/>
            <person name="Klenk H.P."/>
            <person name="Goker M."/>
            <person name="Reva O."/>
            <person name="Miroshnichenko M."/>
            <person name="Kyprides N."/>
            <person name="Woyke T."/>
            <person name="Gelfand M."/>
        </authorList>
    </citation>
    <scope>NUCLEOTIDE SEQUENCE [LARGE SCALE GENOMIC DNA]</scope>
    <source>
        <strain evidence="1 4">LF13</strain>
    </source>
</reference>
<name>H1XVJ2_CALAY</name>
<dbReference type="Proteomes" id="UP000004671">
    <property type="component" value="Chromosome"/>
</dbReference>
<dbReference type="eggNOG" id="ENOG5033JUK">
    <property type="taxonomic scope" value="Bacteria"/>
</dbReference>
<reference evidence="2 3" key="1">
    <citation type="submission" date="2011-09" db="EMBL/GenBank/DDBJ databases">
        <title>The permanent draft genome of Caldithrix abyssi DSM 13497.</title>
        <authorList>
            <consortium name="US DOE Joint Genome Institute (JGI-PGF)"/>
            <person name="Lucas S."/>
            <person name="Han J."/>
            <person name="Lapidus A."/>
            <person name="Bruce D."/>
            <person name="Goodwin L."/>
            <person name="Pitluck S."/>
            <person name="Peters L."/>
            <person name="Kyrpides N."/>
            <person name="Mavromatis K."/>
            <person name="Ivanova N."/>
            <person name="Mikhailova N."/>
            <person name="Chertkov O."/>
            <person name="Detter J.C."/>
            <person name="Tapia R."/>
            <person name="Han C."/>
            <person name="Land M."/>
            <person name="Hauser L."/>
            <person name="Markowitz V."/>
            <person name="Cheng J.-F."/>
            <person name="Hugenholtz P."/>
            <person name="Woyke T."/>
            <person name="Wu D."/>
            <person name="Spring S."/>
            <person name="Brambilla E."/>
            <person name="Klenk H.-P."/>
            <person name="Eisen J.A."/>
        </authorList>
    </citation>
    <scope>NUCLEOTIDE SEQUENCE [LARGE SCALE GENOMIC DNA]</scope>
    <source>
        <strain evidence="2 3">DSM 13497</strain>
    </source>
</reference>
<protein>
    <submittedName>
        <fullName evidence="2">Uncharacterized protein</fullName>
    </submittedName>
</protein>
<dbReference type="Proteomes" id="UP000183868">
    <property type="component" value="Chromosome"/>
</dbReference>
<dbReference type="STRING" id="880073.Cabys_2184"/>
<dbReference type="EMBL" id="CM001402">
    <property type="protein sequence ID" value="EHO42892.1"/>
    <property type="molecule type" value="Genomic_DNA"/>
</dbReference>